<dbReference type="AlphaFoldDB" id="A0A0B1T2C9"/>
<organism evidence="1 2">
    <name type="scientific">Oesophagostomum dentatum</name>
    <name type="common">Nodular worm</name>
    <dbReference type="NCBI Taxonomy" id="61180"/>
    <lineage>
        <taxon>Eukaryota</taxon>
        <taxon>Metazoa</taxon>
        <taxon>Ecdysozoa</taxon>
        <taxon>Nematoda</taxon>
        <taxon>Chromadorea</taxon>
        <taxon>Rhabditida</taxon>
        <taxon>Rhabditina</taxon>
        <taxon>Rhabditomorpha</taxon>
        <taxon>Strongyloidea</taxon>
        <taxon>Strongylidae</taxon>
        <taxon>Oesophagostomum</taxon>
    </lineage>
</organism>
<dbReference type="EMBL" id="KN553164">
    <property type="protein sequence ID" value="KHJ90311.1"/>
    <property type="molecule type" value="Genomic_DNA"/>
</dbReference>
<dbReference type="OrthoDB" id="2014905at2759"/>
<evidence type="ECO:0000313" key="1">
    <source>
        <dbReference type="EMBL" id="KHJ90311.1"/>
    </source>
</evidence>
<reference evidence="1 2" key="1">
    <citation type="submission" date="2014-03" db="EMBL/GenBank/DDBJ databases">
        <title>Draft genome of the hookworm Oesophagostomum dentatum.</title>
        <authorList>
            <person name="Mitreva M."/>
        </authorList>
    </citation>
    <scope>NUCLEOTIDE SEQUENCE [LARGE SCALE GENOMIC DNA]</scope>
    <source>
        <strain evidence="1 2">OD-Hann</strain>
    </source>
</reference>
<keyword evidence="2" id="KW-1185">Reference proteome</keyword>
<dbReference type="Proteomes" id="UP000053660">
    <property type="component" value="Unassembled WGS sequence"/>
</dbReference>
<gene>
    <name evidence="1" type="ORF">OESDEN_09847</name>
</gene>
<proteinExistence type="predicted"/>
<dbReference type="PROSITE" id="PS51257">
    <property type="entry name" value="PROKAR_LIPOPROTEIN"/>
    <property type="match status" value="1"/>
</dbReference>
<sequence>MLRMWQRVQHALDAAMGLGPRFPPIAPAVAMAGCEPSAKVFVKFANDNIDDGVLNGKRVIEMEKERPTWFKKLF</sequence>
<evidence type="ECO:0000313" key="2">
    <source>
        <dbReference type="Proteomes" id="UP000053660"/>
    </source>
</evidence>
<protein>
    <submittedName>
        <fullName evidence="1">Uncharacterized protein</fullName>
    </submittedName>
</protein>
<name>A0A0B1T2C9_OESDE</name>
<accession>A0A0B1T2C9</accession>